<dbReference type="SUPFAM" id="SSF81321">
    <property type="entry name" value="Family A G protein-coupled receptor-like"/>
    <property type="match status" value="1"/>
</dbReference>
<evidence type="ECO:0000256" key="2">
    <source>
        <dbReference type="ARBA" id="ARBA00008979"/>
    </source>
</evidence>
<evidence type="ECO:0000256" key="6">
    <source>
        <dbReference type="ARBA" id="ARBA00023136"/>
    </source>
</evidence>
<dbReference type="InterPro" id="IPR000832">
    <property type="entry name" value="GPCR_2_secretin-like"/>
</dbReference>
<feature type="transmembrane region" description="Helical" evidence="8">
    <location>
        <begin position="485"/>
        <end position="504"/>
    </location>
</feature>
<dbReference type="Gene3D" id="2.170.180.11">
    <property type="entry name" value="Methuselah ectodomain, domain 2"/>
    <property type="match status" value="1"/>
</dbReference>
<keyword evidence="6 8" id="KW-0472">Membrane</keyword>
<evidence type="ECO:0000313" key="11">
    <source>
        <dbReference type="Proteomes" id="UP000198287"/>
    </source>
</evidence>
<sequence>MWPDFSAGYNFSYGSTQFQLNCSFMDVIEVHTLPYNMSDGQNPISEDGHLHYEFQEYKPQKYCIHNITEDDIEFQICQNKRWEKACGAEPCIRKCCPPNAVFTLEDDGGFKCINSTSIWEPTIYENEDEDTIISEDMNTTFNPIRFISSHPKEGWCKEFGPYILDSMEFEGSKYLIRILSNGNVIVKNHQLQPWRVLSHGSFCIDGIKRDASNIVDSKNDAIVVDCSPPDVEDMVEEPVYFVFQAIACCFLILTVSVYLILSERQNIHSWTLLSYAISMLCLHLSVFAIYAHNEKVALSDSSDWVCTSLAIVSHFLYLSTFCWLTLINFDVYWTFNNLTLTTARSKRKQRFIFYLLFAFLVPSAVLLFGFALKKLFTGKLDATAIYLEYSVLHCYINDSSALFFKFVPVAILLGCNVALFVITVITLYKIGESTKFATNKSSQNDTEKSKFLLFVKLFFVMGLIWILELVSYFAFGRASSNPVAYVLDVINILQPVAIFVIFVCKADIFRGLQVKLPCLRCLFQLLGLQFLRSRIGSGLSSTSVTTQISTSSTRSTAGENPGNNVSFEMK</sequence>
<comment type="caution">
    <text evidence="10">The sequence shown here is derived from an EMBL/GenBank/DDBJ whole genome shotgun (WGS) entry which is preliminary data.</text>
</comment>
<evidence type="ECO:0000256" key="3">
    <source>
        <dbReference type="ARBA" id="ARBA00022692"/>
    </source>
</evidence>
<dbReference type="PANTHER" id="PTHR46953">
    <property type="entry name" value="G-PROTEIN COUPLED RECEPTOR MTH-LIKE 1-RELATED"/>
    <property type="match status" value="1"/>
</dbReference>
<keyword evidence="3 8" id="KW-0812">Transmembrane</keyword>
<gene>
    <name evidence="10" type="ORF">Fcan01_10064</name>
</gene>
<dbReference type="Pfam" id="PF00002">
    <property type="entry name" value="7tm_2"/>
    <property type="match status" value="1"/>
</dbReference>
<comment type="subcellular location">
    <subcellularLocation>
        <location evidence="1">Membrane</location>
        <topology evidence="1">Multi-pass membrane protein</topology>
    </subcellularLocation>
</comment>
<feature type="transmembrane region" description="Helical" evidence="8">
    <location>
        <begin position="311"/>
        <end position="331"/>
    </location>
</feature>
<evidence type="ECO:0000259" key="9">
    <source>
        <dbReference type="PROSITE" id="PS50261"/>
    </source>
</evidence>
<feature type="transmembrane region" description="Helical" evidence="8">
    <location>
        <begin position="406"/>
        <end position="430"/>
    </location>
</feature>
<feature type="transmembrane region" description="Helical" evidence="8">
    <location>
        <begin position="239"/>
        <end position="260"/>
    </location>
</feature>
<dbReference type="Proteomes" id="UP000198287">
    <property type="component" value="Unassembled WGS sequence"/>
</dbReference>
<dbReference type="InterPro" id="IPR052808">
    <property type="entry name" value="GPCR_Mth-like"/>
</dbReference>
<keyword evidence="10" id="KW-0675">Receptor</keyword>
<keyword evidence="5 8" id="KW-1133">Transmembrane helix</keyword>
<dbReference type="InterPro" id="IPR017981">
    <property type="entry name" value="GPCR_2-like_7TM"/>
</dbReference>
<dbReference type="OrthoDB" id="6134459at2759"/>
<dbReference type="PROSITE" id="PS50261">
    <property type="entry name" value="G_PROTEIN_RECEP_F2_4"/>
    <property type="match status" value="1"/>
</dbReference>
<dbReference type="GO" id="GO:0004930">
    <property type="term" value="F:G protein-coupled receptor activity"/>
    <property type="evidence" value="ECO:0007669"/>
    <property type="project" value="InterPro"/>
</dbReference>
<dbReference type="EMBL" id="LNIX01000004">
    <property type="protein sequence ID" value="OXA56279.1"/>
    <property type="molecule type" value="Genomic_DNA"/>
</dbReference>
<protein>
    <submittedName>
        <fullName evidence="10">G-protein coupled receptor Mth2</fullName>
    </submittedName>
</protein>
<dbReference type="GO" id="GO:0016020">
    <property type="term" value="C:membrane"/>
    <property type="evidence" value="ECO:0007669"/>
    <property type="project" value="UniProtKB-SubCell"/>
</dbReference>
<proteinExistence type="inferred from homology"/>
<organism evidence="10 11">
    <name type="scientific">Folsomia candida</name>
    <name type="common">Springtail</name>
    <dbReference type="NCBI Taxonomy" id="158441"/>
    <lineage>
        <taxon>Eukaryota</taxon>
        <taxon>Metazoa</taxon>
        <taxon>Ecdysozoa</taxon>
        <taxon>Arthropoda</taxon>
        <taxon>Hexapoda</taxon>
        <taxon>Collembola</taxon>
        <taxon>Entomobryomorpha</taxon>
        <taxon>Isotomoidea</taxon>
        <taxon>Isotomidae</taxon>
        <taxon>Proisotominae</taxon>
        <taxon>Folsomia</taxon>
    </lineage>
</organism>
<evidence type="ECO:0000256" key="7">
    <source>
        <dbReference type="SAM" id="MobiDB-lite"/>
    </source>
</evidence>
<keyword evidence="4" id="KW-0732">Signal</keyword>
<feature type="transmembrane region" description="Helical" evidence="8">
    <location>
        <begin position="451"/>
        <end position="473"/>
    </location>
</feature>
<dbReference type="OMA" id="DFCITAG"/>
<feature type="compositionally biased region" description="Polar residues" evidence="7">
    <location>
        <begin position="557"/>
        <end position="570"/>
    </location>
</feature>
<evidence type="ECO:0000256" key="4">
    <source>
        <dbReference type="ARBA" id="ARBA00022729"/>
    </source>
</evidence>
<reference evidence="10 11" key="1">
    <citation type="submission" date="2015-12" db="EMBL/GenBank/DDBJ databases">
        <title>The genome of Folsomia candida.</title>
        <authorList>
            <person name="Faddeeva A."/>
            <person name="Derks M.F."/>
            <person name="Anvar Y."/>
            <person name="Smit S."/>
            <person name="Van Straalen N."/>
            <person name="Roelofs D."/>
        </authorList>
    </citation>
    <scope>NUCLEOTIDE SEQUENCE [LARGE SCALE GENOMIC DNA]</scope>
    <source>
        <strain evidence="10 11">VU population</strain>
        <tissue evidence="10">Whole body</tissue>
    </source>
</reference>
<feature type="domain" description="G-protein coupled receptors family 2 profile 2" evidence="9">
    <location>
        <begin position="236"/>
        <end position="506"/>
    </location>
</feature>
<dbReference type="CDD" id="cd15039">
    <property type="entry name" value="7tmB3_Methuselah-like"/>
    <property type="match status" value="1"/>
</dbReference>
<keyword evidence="11" id="KW-1185">Reference proteome</keyword>
<evidence type="ECO:0000256" key="5">
    <source>
        <dbReference type="ARBA" id="ARBA00022989"/>
    </source>
</evidence>
<comment type="similarity">
    <text evidence="2">Belongs to the G-protein coupled receptor 2 family. Mth subfamily.</text>
</comment>
<evidence type="ECO:0000256" key="8">
    <source>
        <dbReference type="SAM" id="Phobius"/>
    </source>
</evidence>
<feature type="transmembrane region" description="Helical" evidence="8">
    <location>
        <begin position="351"/>
        <end position="372"/>
    </location>
</feature>
<dbReference type="InterPro" id="IPR023311">
    <property type="entry name" value="Methusela_ecto_dom_2"/>
</dbReference>
<dbReference type="Gene3D" id="1.20.1070.10">
    <property type="entry name" value="Rhodopsin 7-helix transmembrane proteins"/>
    <property type="match status" value="1"/>
</dbReference>
<dbReference type="PANTHER" id="PTHR46953:SF1">
    <property type="entry name" value="G-PROTEIN COUPLED RECEPTOR MTH-LIKE 1-RELATED"/>
    <property type="match status" value="1"/>
</dbReference>
<dbReference type="GO" id="GO:0007166">
    <property type="term" value="P:cell surface receptor signaling pathway"/>
    <property type="evidence" value="ECO:0007669"/>
    <property type="project" value="InterPro"/>
</dbReference>
<feature type="region of interest" description="Disordered" evidence="7">
    <location>
        <begin position="550"/>
        <end position="570"/>
    </location>
</feature>
<dbReference type="AlphaFoldDB" id="A0A226EFV2"/>
<name>A0A226EFV2_FOLCA</name>
<feature type="transmembrane region" description="Helical" evidence="8">
    <location>
        <begin position="272"/>
        <end position="291"/>
    </location>
</feature>
<evidence type="ECO:0000256" key="1">
    <source>
        <dbReference type="ARBA" id="ARBA00004141"/>
    </source>
</evidence>
<accession>A0A226EFV2</accession>
<evidence type="ECO:0000313" key="10">
    <source>
        <dbReference type="EMBL" id="OXA56279.1"/>
    </source>
</evidence>